<dbReference type="STRING" id="1448308.A0A2T2NLN0"/>
<evidence type="ECO:0000313" key="5">
    <source>
        <dbReference type="Proteomes" id="UP000240883"/>
    </source>
</evidence>
<keyword evidence="2" id="KW-0560">Oxidoreductase</keyword>
<dbReference type="AlphaFoldDB" id="A0A2T2NLN0"/>
<dbReference type="Pfam" id="PF00106">
    <property type="entry name" value="adh_short"/>
    <property type="match status" value="1"/>
</dbReference>
<feature type="region of interest" description="Disordered" evidence="3">
    <location>
        <begin position="1"/>
        <end position="22"/>
    </location>
</feature>
<dbReference type="PANTHER" id="PTHR24320">
    <property type="entry name" value="RETINOL DEHYDROGENASE"/>
    <property type="match status" value="1"/>
</dbReference>
<evidence type="ECO:0000256" key="2">
    <source>
        <dbReference type="ARBA" id="ARBA00023002"/>
    </source>
</evidence>
<accession>A0A2T2NLN0</accession>
<gene>
    <name evidence="4" type="ORF">BS50DRAFT_677574</name>
</gene>
<dbReference type="InterPro" id="IPR036291">
    <property type="entry name" value="NAD(P)-bd_dom_sf"/>
</dbReference>
<name>A0A2T2NLN0_CORCC</name>
<protein>
    <submittedName>
        <fullName evidence="4">Putative short-chain dehydrogenase</fullName>
    </submittedName>
</protein>
<evidence type="ECO:0000256" key="1">
    <source>
        <dbReference type="ARBA" id="ARBA00006484"/>
    </source>
</evidence>
<keyword evidence="5" id="KW-1185">Reference proteome</keyword>
<reference evidence="4 5" key="1">
    <citation type="journal article" date="2018" name="Front. Microbiol.">
        <title>Genome-Wide Analysis of Corynespora cassiicola Leaf Fall Disease Putative Effectors.</title>
        <authorList>
            <person name="Lopez D."/>
            <person name="Ribeiro S."/>
            <person name="Label P."/>
            <person name="Fumanal B."/>
            <person name="Venisse J.S."/>
            <person name="Kohler A."/>
            <person name="de Oliveira R.R."/>
            <person name="Labutti K."/>
            <person name="Lipzen A."/>
            <person name="Lail K."/>
            <person name="Bauer D."/>
            <person name="Ohm R.A."/>
            <person name="Barry K.W."/>
            <person name="Spatafora J."/>
            <person name="Grigoriev I.V."/>
            <person name="Martin F.M."/>
            <person name="Pujade-Renaud V."/>
        </authorList>
    </citation>
    <scope>NUCLEOTIDE SEQUENCE [LARGE SCALE GENOMIC DNA]</scope>
    <source>
        <strain evidence="4 5">Philippines</strain>
    </source>
</reference>
<evidence type="ECO:0000256" key="3">
    <source>
        <dbReference type="SAM" id="MobiDB-lite"/>
    </source>
</evidence>
<dbReference type="Proteomes" id="UP000240883">
    <property type="component" value="Unassembled WGS sequence"/>
</dbReference>
<dbReference type="OrthoDB" id="191139at2759"/>
<dbReference type="Gene3D" id="3.40.50.720">
    <property type="entry name" value="NAD(P)-binding Rossmann-like Domain"/>
    <property type="match status" value="1"/>
</dbReference>
<dbReference type="SUPFAM" id="SSF51735">
    <property type="entry name" value="NAD(P)-binding Rossmann-fold domains"/>
    <property type="match status" value="1"/>
</dbReference>
<comment type="similarity">
    <text evidence="1">Belongs to the short-chain dehydrogenases/reductases (SDR) family.</text>
</comment>
<evidence type="ECO:0000313" key="4">
    <source>
        <dbReference type="EMBL" id="PSN66344.1"/>
    </source>
</evidence>
<dbReference type="GO" id="GO:0016491">
    <property type="term" value="F:oxidoreductase activity"/>
    <property type="evidence" value="ECO:0007669"/>
    <property type="project" value="UniProtKB-KW"/>
</dbReference>
<proteinExistence type="inferred from homology"/>
<dbReference type="PANTHER" id="PTHR24320:SF272">
    <property type="entry name" value="NAD(P)-BINDING ROSSMANN-FOLD SUPERFAMILY PROTEIN"/>
    <property type="match status" value="1"/>
</dbReference>
<dbReference type="PRINTS" id="PR00081">
    <property type="entry name" value="GDHRDH"/>
</dbReference>
<dbReference type="EMBL" id="KZ678136">
    <property type="protein sequence ID" value="PSN66344.1"/>
    <property type="molecule type" value="Genomic_DNA"/>
</dbReference>
<dbReference type="InterPro" id="IPR002347">
    <property type="entry name" value="SDR_fam"/>
</dbReference>
<sequence>MTGAFDPYSSLYSNPSGPGDQRPTALQVVKDNDRINKLTDKVVLVTGATSGIGVETTRALHATGAHVYITARNMEKAKAVVQDILNTSEGKGNIDIIKINMDSLESVKQAAKMFLQKSTKLNILVNNAGIMGCPESRSKDGHELQLAVNHLAHFAFTTMLLPTLIASSSPDFNSRAIFVASSSHRFARVDFDNINMTGIYQPQLAYGKSKTANIWTANQIERLYSSQGVHALSLNPGGIWTELQRYSSEADIDGWKNDKELAPLMQSPAQGAATTLWAAVGKVWEGLGGSYVADCKVSAPAERMDDAVNNGYAPWAYDEESEEKLWNLSIELTGVTPP</sequence>
<organism evidence="4 5">
    <name type="scientific">Corynespora cassiicola Philippines</name>
    <dbReference type="NCBI Taxonomy" id="1448308"/>
    <lineage>
        <taxon>Eukaryota</taxon>
        <taxon>Fungi</taxon>
        <taxon>Dikarya</taxon>
        <taxon>Ascomycota</taxon>
        <taxon>Pezizomycotina</taxon>
        <taxon>Dothideomycetes</taxon>
        <taxon>Pleosporomycetidae</taxon>
        <taxon>Pleosporales</taxon>
        <taxon>Corynesporascaceae</taxon>
        <taxon>Corynespora</taxon>
    </lineage>
</organism>